<proteinExistence type="inferred from homology"/>
<dbReference type="PROSITE" id="PS00107">
    <property type="entry name" value="PROTEIN_KINASE_ATP"/>
    <property type="match status" value="1"/>
</dbReference>
<dbReference type="InterPro" id="IPR011009">
    <property type="entry name" value="Kinase-like_dom_sf"/>
</dbReference>
<dbReference type="OrthoDB" id="541276at2759"/>
<dbReference type="GO" id="GO:0010506">
    <property type="term" value="P:regulation of autophagy"/>
    <property type="evidence" value="ECO:0007669"/>
    <property type="project" value="InterPro"/>
</dbReference>
<dbReference type="EMBL" id="KZ989530">
    <property type="protein sequence ID" value="RKP26051.1"/>
    <property type="molecule type" value="Genomic_DNA"/>
</dbReference>
<dbReference type="PANTHER" id="PTHR24348">
    <property type="entry name" value="SERINE/THREONINE-PROTEIN KINASE UNC-51-RELATED"/>
    <property type="match status" value="1"/>
</dbReference>
<dbReference type="Gene3D" id="1.10.510.10">
    <property type="entry name" value="Transferase(Phosphotransferase) domain 1"/>
    <property type="match status" value="1"/>
</dbReference>
<sequence>MAPSTSESTSAAEPQPLLHRIPHPLDKQAWLEIKLLIGTGAYGRVYLADDQQGRRFVVKQLANTPAAHREVDLHSRCSGHLNVLRMYGWYQDQHGIWMILEYCPDGDLFHHITHANGAFSGDISAKELAVKHAFSQICNGVAWCHSRGVYHRDLKPENVLVWLEKEADTGYVRPILKIADFGLATDKKCTSDFGCGSTFYMSPECIGTPIGKPLPYGSAMTDVWSLGILLLNMVTAQNPWRQAHPREDAFMYYQHEPKTFLAKLLPISGELQACVCRALELNVAKRCSVQELCLSVIECSRL</sequence>
<evidence type="ECO:0000313" key="7">
    <source>
        <dbReference type="Proteomes" id="UP000278143"/>
    </source>
</evidence>
<reference evidence="7" key="1">
    <citation type="journal article" date="2018" name="Nat. Microbiol.">
        <title>Leveraging single-cell genomics to expand the fungal tree of life.</title>
        <authorList>
            <person name="Ahrendt S.R."/>
            <person name="Quandt C.A."/>
            <person name="Ciobanu D."/>
            <person name="Clum A."/>
            <person name="Salamov A."/>
            <person name="Andreopoulos B."/>
            <person name="Cheng J.F."/>
            <person name="Woyke T."/>
            <person name="Pelin A."/>
            <person name="Henrissat B."/>
            <person name="Reynolds N.K."/>
            <person name="Benny G.L."/>
            <person name="Smith M.E."/>
            <person name="James T.Y."/>
            <person name="Grigoriev I.V."/>
        </authorList>
    </citation>
    <scope>NUCLEOTIDE SEQUENCE [LARGE SCALE GENOMIC DNA]</scope>
    <source>
        <strain evidence="7">Benny S71-1</strain>
    </source>
</reference>
<keyword evidence="7" id="KW-1185">Reference proteome</keyword>
<dbReference type="SMART" id="SM00220">
    <property type="entry name" value="S_TKc"/>
    <property type="match status" value="1"/>
</dbReference>
<dbReference type="GO" id="GO:0005737">
    <property type="term" value="C:cytoplasm"/>
    <property type="evidence" value="ECO:0007669"/>
    <property type="project" value="TreeGrafter"/>
</dbReference>
<accession>A0A4P9Z2N5</accession>
<evidence type="ECO:0000256" key="2">
    <source>
        <dbReference type="ARBA" id="ARBA00022840"/>
    </source>
</evidence>
<keyword evidence="1 3" id="KW-0547">Nucleotide-binding</keyword>
<dbReference type="AlphaFoldDB" id="A0A4P9Z2N5"/>
<gene>
    <name evidence="6" type="ORF">SYNPS1DRAFT_14761</name>
</gene>
<dbReference type="GO" id="GO:0004674">
    <property type="term" value="F:protein serine/threonine kinase activity"/>
    <property type="evidence" value="ECO:0007669"/>
    <property type="project" value="UniProtKB-KW"/>
</dbReference>
<dbReference type="PROSITE" id="PS00108">
    <property type="entry name" value="PROTEIN_KINASE_ST"/>
    <property type="match status" value="1"/>
</dbReference>
<dbReference type="InterPro" id="IPR017441">
    <property type="entry name" value="Protein_kinase_ATP_BS"/>
</dbReference>
<keyword evidence="4" id="KW-0723">Serine/threonine-protein kinase</keyword>
<dbReference type="PROSITE" id="PS50011">
    <property type="entry name" value="PROTEIN_KINASE_DOM"/>
    <property type="match status" value="1"/>
</dbReference>
<dbReference type="InterPro" id="IPR008271">
    <property type="entry name" value="Ser/Thr_kinase_AS"/>
</dbReference>
<dbReference type="Proteomes" id="UP000278143">
    <property type="component" value="Unassembled WGS sequence"/>
</dbReference>
<feature type="domain" description="Protein kinase" evidence="5">
    <location>
        <begin position="31"/>
        <end position="302"/>
    </location>
</feature>
<dbReference type="GO" id="GO:0005524">
    <property type="term" value="F:ATP binding"/>
    <property type="evidence" value="ECO:0007669"/>
    <property type="project" value="UniProtKB-UniRule"/>
</dbReference>
<comment type="similarity">
    <text evidence="4">Belongs to the protein kinase superfamily.</text>
</comment>
<keyword evidence="2 3" id="KW-0067">ATP-binding</keyword>
<evidence type="ECO:0000256" key="4">
    <source>
        <dbReference type="RuleBase" id="RU000304"/>
    </source>
</evidence>
<evidence type="ECO:0000313" key="6">
    <source>
        <dbReference type="EMBL" id="RKP26051.1"/>
    </source>
</evidence>
<dbReference type="Pfam" id="PF00069">
    <property type="entry name" value="Pkinase"/>
    <property type="match status" value="1"/>
</dbReference>
<evidence type="ECO:0000259" key="5">
    <source>
        <dbReference type="PROSITE" id="PS50011"/>
    </source>
</evidence>
<feature type="non-terminal residue" evidence="6">
    <location>
        <position position="302"/>
    </location>
</feature>
<dbReference type="InterPro" id="IPR000719">
    <property type="entry name" value="Prot_kinase_dom"/>
</dbReference>
<organism evidence="6 7">
    <name type="scientific">Syncephalis pseudoplumigaleata</name>
    <dbReference type="NCBI Taxonomy" id="1712513"/>
    <lineage>
        <taxon>Eukaryota</taxon>
        <taxon>Fungi</taxon>
        <taxon>Fungi incertae sedis</taxon>
        <taxon>Zoopagomycota</taxon>
        <taxon>Zoopagomycotina</taxon>
        <taxon>Zoopagomycetes</taxon>
        <taxon>Zoopagales</taxon>
        <taxon>Piptocephalidaceae</taxon>
        <taxon>Syncephalis</taxon>
    </lineage>
</organism>
<dbReference type="PANTHER" id="PTHR24348:SF68">
    <property type="entry name" value="SERINE_THREONINE-PROTEIN KINASE ATG1C"/>
    <property type="match status" value="1"/>
</dbReference>
<dbReference type="InterPro" id="IPR045269">
    <property type="entry name" value="Atg1-like"/>
</dbReference>
<keyword evidence="6" id="KW-0418">Kinase</keyword>
<evidence type="ECO:0000256" key="3">
    <source>
        <dbReference type="PROSITE-ProRule" id="PRU10141"/>
    </source>
</evidence>
<evidence type="ECO:0000256" key="1">
    <source>
        <dbReference type="ARBA" id="ARBA00022741"/>
    </source>
</evidence>
<name>A0A4P9Z2N5_9FUNG</name>
<keyword evidence="6" id="KW-0808">Transferase</keyword>
<protein>
    <submittedName>
        <fullName evidence="6">Kinase-like domain-containing protein</fullName>
    </submittedName>
</protein>
<dbReference type="SUPFAM" id="SSF56112">
    <property type="entry name" value="Protein kinase-like (PK-like)"/>
    <property type="match status" value="1"/>
</dbReference>
<feature type="binding site" evidence="3">
    <location>
        <position position="59"/>
    </location>
    <ligand>
        <name>ATP</name>
        <dbReference type="ChEBI" id="CHEBI:30616"/>
    </ligand>
</feature>